<dbReference type="Gene3D" id="3.40.50.1820">
    <property type="entry name" value="alpha/beta hydrolase"/>
    <property type="match status" value="1"/>
</dbReference>
<dbReference type="KEGG" id="tpf:TPHA_0B04180"/>
<dbReference type="RefSeq" id="XP_003684522.1">
    <property type="nucleotide sequence ID" value="XM_003684474.1"/>
</dbReference>
<dbReference type="GO" id="GO:0008374">
    <property type="term" value="F:O-acyltransferase activity"/>
    <property type="evidence" value="ECO:0007669"/>
    <property type="project" value="InterPro"/>
</dbReference>
<keyword evidence="3" id="KW-1185">Reference proteome</keyword>
<proteinExistence type="predicted"/>
<dbReference type="Pfam" id="PF02450">
    <property type="entry name" value="LCAT"/>
    <property type="match status" value="1"/>
</dbReference>
<dbReference type="OMA" id="RFRAVKH"/>
<feature type="compositionally biased region" description="Basic and acidic residues" evidence="1">
    <location>
        <begin position="30"/>
        <end position="52"/>
    </location>
</feature>
<dbReference type="InterPro" id="IPR029058">
    <property type="entry name" value="AB_hydrolase_fold"/>
</dbReference>
<evidence type="ECO:0000256" key="1">
    <source>
        <dbReference type="SAM" id="MobiDB-lite"/>
    </source>
</evidence>
<organism evidence="2 3">
    <name type="scientific">Tetrapisispora phaffii (strain ATCC 24235 / CBS 4417 / NBRC 1672 / NRRL Y-8282 / UCD 70-5)</name>
    <name type="common">Yeast</name>
    <name type="synonym">Fabospora phaffii</name>
    <dbReference type="NCBI Taxonomy" id="1071381"/>
    <lineage>
        <taxon>Eukaryota</taxon>
        <taxon>Fungi</taxon>
        <taxon>Dikarya</taxon>
        <taxon>Ascomycota</taxon>
        <taxon>Saccharomycotina</taxon>
        <taxon>Saccharomycetes</taxon>
        <taxon>Saccharomycetales</taxon>
        <taxon>Saccharomycetaceae</taxon>
        <taxon>Tetrapisispora</taxon>
    </lineage>
</organism>
<dbReference type="GeneID" id="11535052"/>
<feature type="compositionally biased region" description="Acidic residues" evidence="1">
    <location>
        <begin position="85"/>
        <end position="100"/>
    </location>
</feature>
<dbReference type="eggNOG" id="ENOG502QVNJ">
    <property type="taxonomic scope" value="Eukaryota"/>
</dbReference>
<name>G8BQ07_TETPH</name>
<dbReference type="EMBL" id="HE612857">
    <property type="protein sequence ID" value="CCE62088.1"/>
    <property type="molecule type" value="Genomic_DNA"/>
</dbReference>
<gene>
    <name evidence="2" type="primary">TPHA0B04180</name>
    <name evidence="2" type="ordered locus">TPHA_0B04180</name>
</gene>
<evidence type="ECO:0000313" key="3">
    <source>
        <dbReference type="Proteomes" id="UP000005666"/>
    </source>
</evidence>
<reference evidence="2 3" key="1">
    <citation type="journal article" date="2011" name="Proc. Natl. Acad. Sci. U.S.A.">
        <title>Evolutionary erosion of yeast sex chromosomes by mating-type switching accidents.</title>
        <authorList>
            <person name="Gordon J.L."/>
            <person name="Armisen D."/>
            <person name="Proux-Wera E."/>
            <person name="Oheigeartaigh S.S."/>
            <person name="Byrne K.P."/>
            <person name="Wolfe K.H."/>
        </authorList>
    </citation>
    <scope>NUCLEOTIDE SEQUENCE [LARGE SCALE GENOMIC DNA]</scope>
    <source>
        <strain evidence="3">ATCC 24235 / CBS 4417 / NBRC 1672 / NRRL Y-8282 / UCD 70-5</strain>
    </source>
</reference>
<protein>
    <submittedName>
        <fullName evidence="2">Uncharacterized protein</fullName>
    </submittedName>
</protein>
<dbReference type="SUPFAM" id="SSF53474">
    <property type="entry name" value="alpha/beta-Hydrolases"/>
    <property type="match status" value="1"/>
</dbReference>
<dbReference type="Proteomes" id="UP000005666">
    <property type="component" value="Chromosome 2"/>
</dbReference>
<accession>G8BQ07</accession>
<dbReference type="OrthoDB" id="10250441at2759"/>
<dbReference type="GO" id="GO:0006629">
    <property type="term" value="P:lipid metabolic process"/>
    <property type="evidence" value="ECO:0007669"/>
    <property type="project" value="InterPro"/>
</dbReference>
<evidence type="ECO:0000313" key="2">
    <source>
        <dbReference type="EMBL" id="CCE62088.1"/>
    </source>
</evidence>
<feature type="region of interest" description="Disordered" evidence="1">
    <location>
        <begin position="27"/>
        <end position="100"/>
    </location>
</feature>
<dbReference type="InterPro" id="IPR003386">
    <property type="entry name" value="LACT/PDAT_acylTrfase"/>
</dbReference>
<dbReference type="PANTHER" id="PTHR11440">
    <property type="entry name" value="LECITHIN-CHOLESTEROL ACYLTRANSFERASE-RELATED"/>
    <property type="match status" value="1"/>
</dbReference>
<dbReference type="AlphaFoldDB" id="G8BQ07"/>
<dbReference type="HOGENOM" id="CLU_007657_1_0_1"/>
<sequence>MVELAPPENKINSNLDNGIEINIAKKARHVGSDLGKDRRHPNKSEKKHEKISNSEASRIIGGADVRSSASRKQNNDIEFNALSDADSDSEVQSEESVDDVAESLESYSGESICSNANSDVNSEELELHPFESHKIFSFQLPFGGKSNTSTMSKLKSILTTPLPEFGESSELQVRKARVKEKLRRQESISTIEEQILFRDAKGMGNVRSMAIKESLHMGSLKNTIRTISNDFHRITGDTSVPELDRIETIFDELEGDLVIMGGYRGSILRDKKTGRRVWIPIKTALNLREEDLLIGPTKNDEMQEEDKIKPDDMLKNVGPIDVSRKLIKRLRSSGKLHVEEFGYDWRLSLDIPAKHLLDKLQSLYDTQVEKKGVYIVAHSMGGMVTHKVLQTHTHLIRGVIYVGCPSQCPNILGPIRFGDEVMINKKILSPEANFFMRSSFSFLPIDGRCFVDKKQKKRYDLDFFDPDVWVELGLSPLVNKKRKEYFGELKSTESVTSLTGFNTYLSGSQKLIQTLNPMKLLKSVTSSEDLVEDIQEESFEFKTSYEDSYSYLKRTLAETKDFLNSLNYIPEKKYPPLAIVYGNKVPTVRGAKVNGLDDIKEGRYFDFYYGPGDGVVHHKWLLPERRGFPVDAKIPSRAGHVSLMTDMKAMGKAFIALVDNEKVAKKHK</sequence>